<reference evidence="3 4" key="1">
    <citation type="submission" date="2018-04" db="EMBL/GenBank/DDBJ databases">
        <title>Thalassorhabdus spongiae gen. nov., sp. nov., isolated from a marine sponge in South-West Iceland.</title>
        <authorList>
            <person name="Knobloch S."/>
            <person name="Daussin A."/>
            <person name="Johannsson R."/>
            <person name="Marteinsson V.T."/>
        </authorList>
    </citation>
    <scope>NUCLEOTIDE SEQUENCE [LARGE SCALE GENOMIC DNA]</scope>
    <source>
        <strain evidence="3 4">Hp12</strain>
    </source>
</reference>
<dbReference type="EMBL" id="QDDL01000001">
    <property type="protein sequence ID" value="PVZ72058.1"/>
    <property type="molecule type" value="Genomic_DNA"/>
</dbReference>
<keyword evidence="2" id="KW-0732">Signal</keyword>
<name>A0A2V1H4A8_9GAMM</name>
<feature type="chain" id="PRO_5016155486" description="Cadherin domain-containing protein" evidence="2">
    <location>
        <begin position="22"/>
        <end position="575"/>
    </location>
</feature>
<gene>
    <name evidence="3" type="ORF">DC094_03290</name>
</gene>
<evidence type="ECO:0008006" key="5">
    <source>
        <dbReference type="Google" id="ProtNLM"/>
    </source>
</evidence>
<keyword evidence="1" id="KW-0812">Transmembrane</keyword>
<dbReference type="RefSeq" id="WP_116685644.1">
    <property type="nucleotide sequence ID" value="NZ_CAWNYD010000001.1"/>
</dbReference>
<keyword evidence="1" id="KW-0472">Membrane</keyword>
<sequence length="575" mass="63388">MKRLFALWWLLVFAWPLPALSLQETFDNALWNHHEDLGEQATTDDFIFSVPTGGSLKGVTEPFALQPGFDPDRATSHIIIQPRNSRFFSMQSIEATDLFQMPDALVVITGYRDGVQVVQQIAGPFWDDSLKKGVVASLKGFDRLSKVIIQGDVDPLASSDLFFFIESLQYSLIGNNQPVIVAVNLPAIKQNSDLHISLSDLQVVDSDNNYPSDFSLLVDVGSNYSVDDFTIIPTEGFYGVLTIPLTVSDGLDESDVFNALLTVNKNIQPSILSVAPLFTPRDQSIDVALSDFSVEDTDNKFPDDFTLTLLSGDNYQLSGNQITPDVFYVGELEVLAVVSDGIDSSKPFQFALQVNGNHRPVITSAQSQQGKQAQPIVIEWGQLVVVDPDNQYPDDFELRITTGDNYQVDGTTLTPDPDFSGLLQVELSVFDGADWSNSIQLAWNVVKNIPPKIVSVGPIKIQKDQVLQVGLQQIEVDDPDNLKSSDFSLQILPGDNYQLDNNKLIPKAGFVGQLNVQLVIFDGIDNSEPYSLTITVEDVASGGGSLPLLWLLLGVLWLVLYRILSQIKKCVMVNR</sequence>
<accession>A0A2V1H4A8</accession>
<keyword evidence="4" id="KW-1185">Reference proteome</keyword>
<feature type="signal peptide" evidence="2">
    <location>
        <begin position="1"/>
        <end position="21"/>
    </location>
</feature>
<feature type="transmembrane region" description="Helical" evidence="1">
    <location>
        <begin position="548"/>
        <end position="565"/>
    </location>
</feature>
<evidence type="ECO:0000256" key="1">
    <source>
        <dbReference type="SAM" id="Phobius"/>
    </source>
</evidence>
<protein>
    <recommendedName>
        <fullName evidence="5">Cadherin domain-containing protein</fullName>
    </recommendedName>
</protein>
<evidence type="ECO:0000313" key="3">
    <source>
        <dbReference type="EMBL" id="PVZ72058.1"/>
    </source>
</evidence>
<dbReference type="AlphaFoldDB" id="A0A2V1H4A8"/>
<dbReference type="Proteomes" id="UP000244906">
    <property type="component" value="Unassembled WGS sequence"/>
</dbReference>
<keyword evidence="1" id="KW-1133">Transmembrane helix</keyword>
<organism evidence="3 4">
    <name type="scientific">Pelagibaculum spongiae</name>
    <dbReference type="NCBI Taxonomy" id="2080658"/>
    <lineage>
        <taxon>Bacteria</taxon>
        <taxon>Pseudomonadati</taxon>
        <taxon>Pseudomonadota</taxon>
        <taxon>Gammaproteobacteria</taxon>
        <taxon>Oceanospirillales</taxon>
        <taxon>Pelagibaculum</taxon>
    </lineage>
</organism>
<evidence type="ECO:0000313" key="4">
    <source>
        <dbReference type="Proteomes" id="UP000244906"/>
    </source>
</evidence>
<evidence type="ECO:0000256" key="2">
    <source>
        <dbReference type="SAM" id="SignalP"/>
    </source>
</evidence>
<proteinExistence type="predicted"/>
<comment type="caution">
    <text evidence="3">The sequence shown here is derived from an EMBL/GenBank/DDBJ whole genome shotgun (WGS) entry which is preliminary data.</text>
</comment>
<dbReference type="OrthoDB" id="5242130at2"/>